<organism evidence="2">
    <name type="scientific">hydrothermal vent metagenome</name>
    <dbReference type="NCBI Taxonomy" id="652676"/>
    <lineage>
        <taxon>unclassified sequences</taxon>
        <taxon>metagenomes</taxon>
        <taxon>ecological metagenomes</taxon>
    </lineage>
</organism>
<feature type="domain" description="PilZ" evidence="1">
    <location>
        <begin position="3"/>
        <end position="103"/>
    </location>
</feature>
<name>A0A3B0VP51_9ZZZZ</name>
<protein>
    <recommendedName>
        <fullName evidence="1">PilZ domain-containing protein</fullName>
    </recommendedName>
</protein>
<dbReference type="InterPro" id="IPR009875">
    <property type="entry name" value="PilZ_domain"/>
</dbReference>
<evidence type="ECO:0000313" key="2">
    <source>
        <dbReference type="EMBL" id="VAW45295.1"/>
    </source>
</evidence>
<sequence length="106" mass="12271">MENKRKNRRFDCLVPVDSKHESVFDQTQTVDFSKNGIGFISQQEIPVNSEIAIEILLEEDGEPVLVIGKVEWVRPIPHSTQYRIGMTFKDVMRGSKSRLDNYFVNK</sequence>
<gene>
    <name evidence="2" type="ORF">MNBD_GAMMA03-988</name>
</gene>
<dbReference type="Pfam" id="PF07238">
    <property type="entry name" value="PilZ"/>
    <property type="match status" value="1"/>
</dbReference>
<proteinExistence type="predicted"/>
<dbReference type="AlphaFoldDB" id="A0A3B0VP51"/>
<dbReference type="SUPFAM" id="SSF141371">
    <property type="entry name" value="PilZ domain-like"/>
    <property type="match status" value="1"/>
</dbReference>
<reference evidence="2" key="1">
    <citation type="submission" date="2018-06" db="EMBL/GenBank/DDBJ databases">
        <authorList>
            <person name="Zhirakovskaya E."/>
        </authorList>
    </citation>
    <scope>NUCLEOTIDE SEQUENCE</scope>
</reference>
<accession>A0A3B0VP51</accession>
<dbReference type="Gene3D" id="2.40.10.220">
    <property type="entry name" value="predicted glycosyltransferase like domains"/>
    <property type="match status" value="1"/>
</dbReference>
<evidence type="ECO:0000259" key="1">
    <source>
        <dbReference type="Pfam" id="PF07238"/>
    </source>
</evidence>
<dbReference type="GO" id="GO:0035438">
    <property type="term" value="F:cyclic-di-GMP binding"/>
    <property type="evidence" value="ECO:0007669"/>
    <property type="project" value="InterPro"/>
</dbReference>
<dbReference type="EMBL" id="UOFC01000052">
    <property type="protein sequence ID" value="VAW45295.1"/>
    <property type="molecule type" value="Genomic_DNA"/>
</dbReference>